<reference evidence="9" key="1">
    <citation type="journal article" date="2019" name="Int. J. Syst. Evol. Microbiol.">
        <title>The Global Catalogue of Microorganisms (GCM) 10K type strain sequencing project: providing services to taxonomists for standard genome sequencing and annotation.</title>
        <authorList>
            <consortium name="The Broad Institute Genomics Platform"/>
            <consortium name="The Broad Institute Genome Sequencing Center for Infectious Disease"/>
            <person name="Wu L."/>
            <person name="Ma J."/>
        </authorList>
    </citation>
    <scope>NUCLEOTIDE SEQUENCE [LARGE SCALE GENOMIC DNA]</scope>
    <source>
        <strain evidence="9">NBRC 110044</strain>
    </source>
</reference>
<proteinExistence type="inferred from homology"/>
<protein>
    <submittedName>
        <fullName evidence="8">Outer membrane protein</fullName>
    </submittedName>
</protein>
<evidence type="ECO:0000256" key="6">
    <source>
        <dbReference type="ARBA" id="ARBA00023136"/>
    </source>
</evidence>
<evidence type="ECO:0000256" key="7">
    <source>
        <dbReference type="ARBA" id="ARBA00023237"/>
    </source>
</evidence>
<evidence type="ECO:0000256" key="2">
    <source>
        <dbReference type="ARBA" id="ARBA00008163"/>
    </source>
</evidence>
<accession>A0ABQ5YJD5</accession>
<evidence type="ECO:0000313" key="9">
    <source>
        <dbReference type="Proteomes" id="UP001156706"/>
    </source>
</evidence>
<evidence type="ECO:0000256" key="3">
    <source>
        <dbReference type="ARBA" id="ARBA00022452"/>
    </source>
</evidence>
<keyword evidence="7" id="KW-0998">Cell outer membrane</keyword>
<dbReference type="PANTHER" id="PTHR35093">
    <property type="entry name" value="OUTER MEMBRANE PROTEIN NMB0088-RELATED"/>
    <property type="match status" value="1"/>
</dbReference>
<keyword evidence="5" id="KW-0732">Signal</keyword>
<organism evidence="8 9">
    <name type="scientific">Chitinimonas prasina</name>
    <dbReference type="NCBI Taxonomy" id="1434937"/>
    <lineage>
        <taxon>Bacteria</taxon>
        <taxon>Pseudomonadati</taxon>
        <taxon>Pseudomonadota</taxon>
        <taxon>Betaproteobacteria</taxon>
        <taxon>Neisseriales</taxon>
        <taxon>Chitinibacteraceae</taxon>
        <taxon>Chitinimonas</taxon>
    </lineage>
</organism>
<comment type="similarity">
    <text evidence="2">Belongs to the OmpP1/FadL family.</text>
</comment>
<name>A0ABQ5YJD5_9NEIS</name>
<evidence type="ECO:0000256" key="4">
    <source>
        <dbReference type="ARBA" id="ARBA00022692"/>
    </source>
</evidence>
<keyword evidence="6" id="KW-0472">Membrane</keyword>
<evidence type="ECO:0000313" key="8">
    <source>
        <dbReference type="EMBL" id="GLR14739.1"/>
    </source>
</evidence>
<dbReference type="SUPFAM" id="SSF56935">
    <property type="entry name" value="Porins"/>
    <property type="match status" value="1"/>
</dbReference>
<keyword evidence="9" id="KW-1185">Reference proteome</keyword>
<dbReference type="Proteomes" id="UP001156706">
    <property type="component" value="Unassembled WGS sequence"/>
</dbReference>
<comment type="caution">
    <text evidence="8">The sequence shown here is derived from an EMBL/GenBank/DDBJ whole genome shotgun (WGS) entry which is preliminary data.</text>
</comment>
<evidence type="ECO:0000256" key="5">
    <source>
        <dbReference type="ARBA" id="ARBA00022729"/>
    </source>
</evidence>
<keyword evidence="4" id="KW-0812">Transmembrane</keyword>
<dbReference type="Pfam" id="PF03349">
    <property type="entry name" value="Toluene_X"/>
    <property type="match status" value="1"/>
</dbReference>
<dbReference type="EMBL" id="BSOG01000005">
    <property type="protein sequence ID" value="GLR14739.1"/>
    <property type="molecule type" value="Genomic_DNA"/>
</dbReference>
<dbReference type="PANTHER" id="PTHR35093:SF8">
    <property type="entry name" value="OUTER MEMBRANE PROTEIN NMB0088-RELATED"/>
    <property type="match status" value="1"/>
</dbReference>
<comment type="subcellular location">
    <subcellularLocation>
        <location evidence="1">Cell outer membrane</location>
        <topology evidence="1">Multi-pass membrane protein</topology>
    </subcellularLocation>
</comment>
<dbReference type="Gene3D" id="2.40.160.60">
    <property type="entry name" value="Outer membrane protein transport protein (OMPP1/FadL/TodX)"/>
    <property type="match status" value="1"/>
</dbReference>
<gene>
    <name evidence="8" type="ORF">GCM10007907_35290</name>
</gene>
<keyword evidence="3" id="KW-1134">Transmembrane beta strand</keyword>
<dbReference type="InterPro" id="IPR005017">
    <property type="entry name" value="OMPP1/FadL/TodX"/>
</dbReference>
<sequence>MLATFSAERLNELAESAEELFYLPQRRQQMTMHALRVTALLVGAAFAHQAYASGYHFGTQSVSAQGTANASGAAAEDASTLFYNPAGLSNLKGTTMTGVLNVVVPNGKFTDEGSHTNPIPGVVQGGRSTANGQKNNNGGDFVEPTGVPHAYMSHQISDRATLGFGLFVPFGSKTQYDDNWVGRYNIIKTELKTIALNPSFSLKVNEKVSFGAGITAQHIEGKLIKAADFGTGAIAALLPAVQAGQVPASMLQLLGNVGVGKGPLPGNPEYDGRVKIKGDDWGFGWNMGVMFNIDEDTRIGMAYRSKISHKLTGTAEWTLPEANLKALPAVGSTVYNGLIARGYVNGAANLAVDTPESISISGYTKISDRLALMGDITRTRHSRFQDLTVNFTTGLAPSNTPEDWKDTTKVSFGGSYKLNDSWLLRAGLAYDESPVNDNNRTPSIPDMDRKWFSVGANWAVSKHSSFDLAYSYVHVGEPTINNYDNGGLAPGVCDSTKNTSSCATVKGRYDVYSHILGIQYNLAF</sequence>
<evidence type="ECO:0000256" key="1">
    <source>
        <dbReference type="ARBA" id="ARBA00004571"/>
    </source>
</evidence>